<dbReference type="GO" id="GO:0030170">
    <property type="term" value="F:pyridoxal phosphate binding"/>
    <property type="evidence" value="ECO:0007669"/>
    <property type="project" value="InterPro"/>
</dbReference>
<keyword evidence="2" id="KW-0663">Pyridoxal phosphate</keyword>
<dbReference type="Gene3D" id="3.90.1150.10">
    <property type="entry name" value="Aspartate Aminotransferase, domain 1"/>
    <property type="match status" value="1"/>
</dbReference>
<dbReference type="PANTHER" id="PTHR11808:SF80">
    <property type="entry name" value="CYSTATHIONINE GAMMA-LYASE"/>
    <property type="match status" value="1"/>
</dbReference>
<feature type="non-terminal residue" evidence="3">
    <location>
        <position position="1"/>
    </location>
</feature>
<dbReference type="GO" id="GO:0019346">
    <property type="term" value="P:transsulfuration"/>
    <property type="evidence" value="ECO:0007669"/>
    <property type="project" value="InterPro"/>
</dbReference>
<evidence type="ECO:0000256" key="2">
    <source>
        <dbReference type="ARBA" id="ARBA00022898"/>
    </source>
</evidence>
<comment type="caution">
    <text evidence="3">The sequence shown here is derived from an EMBL/GenBank/DDBJ whole genome shotgun (WGS) entry which is preliminary data.</text>
</comment>
<dbReference type="GO" id="GO:0009086">
    <property type="term" value="P:methionine biosynthetic process"/>
    <property type="evidence" value="ECO:0007669"/>
    <property type="project" value="UniProtKB-ARBA"/>
</dbReference>
<evidence type="ECO:0000256" key="1">
    <source>
        <dbReference type="ARBA" id="ARBA00001933"/>
    </source>
</evidence>
<proteinExistence type="predicted"/>
<dbReference type="Pfam" id="PF01053">
    <property type="entry name" value="Cys_Met_Meta_PP"/>
    <property type="match status" value="1"/>
</dbReference>
<dbReference type="PANTHER" id="PTHR11808">
    <property type="entry name" value="TRANS-SULFURATION ENZYME FAMILY MEMBER"/>
    <property type="match status" value="1"/>
</dbReference>
<dbReference type="InterPro" id="IPR015422">
    <property type="entry name" value="PyrdxlP-dep_Trfase_small"/>
</dbReference>
<dbReference type="InterPro" id="IPR015424">
    <property type="entry name" value="PyrdxlP-dep_Trfase"/>
</dbReference>
<dbReference type="FunFam" id="3.90.1150.10:FF:000033">
    <property type="entry name" value="Cystathionine gamma-synthase"/>
    <property type="match status" value="1"/>
</dbReference>
<name>X1UN13_9ZZZZ</name>
<dbReference type="EMBL" id="BARW01016029">
    <property type="protein sequence ID" value="GAJ01286.1"/>
    <property type="molecule type" value="Genomic_DNA"/>
</dbReference>
<comment type="cofactor">
    <cofactor evidence="1">
        <name>pyridoxal 5'-phosphate</name>
        <dbReference type="ChEBI" id="CHEBI:597326"/>
    </cofactor>
</comment>
<evidence type="ECO:0008006" key="4">
    <source>
        <dbReference type="Google" id="ProtNLM"/>
    </source>
</evidence>
<sequence>PLIVDNTLATPMLQHPLELGADIVVHSLTKFMIGNGTIVGGSVVGKKGLIRKMVSTLAAVGSIMSPFDAWLALLSLETLPIRMARHSSNAEQVAAFLAQHSKIKGVNYPTSPDYPQRELAKRQMPNGFGGLMSFVVDGGKEGAVKATNAFQLITIIPSFGTSRTIVTHPATHTHCNMKREEREAVGIFDGLLRLSVGLEDPEDIIADLEQALDTL</sequence>
<dbReference type="InterPro" id="IPR000277">
    <property type="entry name" value="Cys/Met-Metab_PyrdxlP-dep_enz"/>
</dbReference>
<organism evidence="3">
    <name type="scientific">marine sediment metagenome</name>
    <dbReference type="NCBI Taxonomy" id="412755"/>
    <lineage>
        <taxon>unclassified sequences</taxon>
        <taxon>metagenomes</taxon>
        <taxon>ecological metagenomes</taxon>
    </lineage>
</organism>
<dbReference type="GO" id="GO:0005737">
    <property type="term" value="C:cytoplasm"/>
    <property type="evidence" value="ECO:0007669"/>
    <property type="project" value="TreeGrafter"/>
</dbReference>
<dbReference type="AlphaFoldDB" id="X1UN13"/>
<evidence type="ECO:0000313" key="3">
    <source>
        <dbReference type="EMBL" id="GAJ01286.1"/>
    </source>
</evidence>
<dbReference type="GO" id="GO:0016846">
    <property type="term" value="F:carbon-sulfur lyase activity"/>
    <property type="evidence" value="ECO:0007669"/>
    <property type="project" value="TreeGrafter"/>
</dbReference>
<protein>
    <recommendedName>
        <fullName evidence="4">Methionine gamma-lyase</fullName>
    </recommendedName>
</protein>
<accession>X1UN13</accession>
<dbReference type="SUPFAM" id="SSF53383">
    <property type="entry name" value="PLP-dependent transferases"/>
    <property type="match status" value="1"/>
</dbReference>
<gene>
    <name evidence="3" type="ORF">S12H4_27998</name>
</gene>
<dbReference type="Gene3D" id="3.40.640.10">
    <property type="entry name" value="Type I PLP-dependent aspartate aminotransferase-like (Major domain)"/>
    <property type="match status" value="1"/>
</dbReference>
<reference evidence="3" key="1">
    <citation type="journal article" date="2014" name="Front. Microbiol.">
        <title>High frequency of phylogenetically diverse reductive dehalogenase-homologous genes in deep subseafloor sedimentary metagenomes.</title>
        <authorList>
            <person name="Kawai M."/>
            <person name="Futagami T."/>
            <person name="Toyoda A."/>
            <person name="Takaki Y."/>
            <person name="Nishi S."/>
            <person name="Hori S."/>
            <person name="Arai W."/>
            <person name="Tsubouchi T."/>
            <person name="Morono Y."/>
            <person name="Uchiyama I."/>
            <person name="Ito T."/>
            <person name="Fujiyama A."/>
            <person name="Inagaki F."/>
            <person name="Takami H."/>
        </authorList>
    </citation>
    <scope>NUCLEOTIDE SEQUENCE</scope>
    <source>
        <strain evidence="3">Expedition CK06-06</strain>
    </source>
</reference>
<dbReference type="InterPro" id="IPR015421">
    <property type="entry name" value="PyrdxlP-dep_Trfase_major"/>
</dbReference>